<sequence length="67" mass="7182">MEIVAHVQRSTKKIDALISKTQAAIEKLLEYRVALIVAAISGQIDVRNVSLPATVETEAPIALEALA</sequence>
<keyword evidence="2" id="KW-1185">Reference proteome</keyword>
<dbReference type="SUPFAM" id="SSF116734">
    <property type="entry name" value="DNA methylase specificity domain"/>
    <property type="match status" value="1"/>
</dbReference>
<comment type="caution">
    <text evidence="1">The sequence shown here is derived from an EMBL/GenBank/DDBJ whole genome shotgun (WGS) entry which is preliminary data.</text>
</comment>
<dbReference type="Proteomes" id="UP000574067">
    <property type="component" value="Unassembled WGS sequence"/>
</dbReference>
<organism evidence="1 2">
    <name type="scientific">Azohydromonas caseinilytica</name>
    <dbReference type="NCBI Taxonomy" id="2728836"/>
    <lineage>
        <taxon>Bacteria</taxon>
        <taxon>Pseudomonadati</taxon>
        <taxon>Pseudomonadota</taxon>
        <taxon>Betaproteobacteria</taxon>
        <taxon>Burkholderiales</taxon>
        <taxon>Sphaerotilaceae</taxon>
        <taxon>Azohydromonas</taxon>
    </lineage>
</organism>
<accession>A0A848FN61</accession>
<evidence type="ECO:0000313" key="2">
    <source>
        <dbReference type="Proteomes" id="UP000574067"/>
    </source>
</evidence>
<dbReference type="AlphaFoldDB" id="A0A848FN61"/>
<name>A0A848FN61_9BURK</name>
<dbReference type="EMBL" id="JABBFW010000063">
    <property type="protein sequence ID" value="NML19151.1"/>
    <property type="molecule type" value="Genomic_DNA"/>
</dbReference>
<gene>
    <name evidence="1" type="ORF">HHL10_29715</name>
</gene>
<reference evidence="1 2" key="1">
    <citation type="submission" date="2020-04" db="EMBL/GenBank/DDBJ databases">
        <title>Azohydromonas sp. isolated from soil.</title>
        <authorList>
            <person name="Dahal R.H."/>
        </authorList>
    </citation>
    <scope>NUCLEOTIDE SEQUENCE [LARGE SCALE GENOMIC DNA]</scope>
    <source>
        <strain evidence="1 2">G-1-1-14</strain>
    </source>
</reference>
<protein>
    <submittedName>
        <fullName evidence="1">Uncharacterized protein</fullName>
    </submittedName>
</protein>
<evidence type="ECO:0000313" key="1">
    <source>
        <dbReference type="EMBL" id="NML19151.1"/>
    </source>
</evidence>
<proteinExistence type="predicted"/>
<dbReference type="RefSeq" id="WP_169164041.1">
    <property type="nucleotide sequence ID" value="NZ_JABBFW010000063.1"/>
</dbReference>